<proteinExistence type="predicted"/>
<evidence type="ECO:0000313" key="2">
    <source>
        <dbReference type="EMBL" id="WRL65901.1"/>
    </source>
</evidence>
<feature type="region of interest" description="Disordered" evidence="1">
    <location>
        <begin position="1"/>
        <end position="46"/>
    </location>
</feature>
<sequence>MADGEQPAAATGSSDPVDTVAAVPHSDEAQPTLPPEGTTLPTPASDVHVTVPAVSLDLPVLPHTRAAA</sequence>
<dbReference type="EMBL" id="CP141261">
    <property type="protein sequence ID" value="WRL65901.1"/>
    <property type="molecule type" value="Genomic_DNA"/>
</dbReference>
<evidence type="ECO:0000256" key="1">
    <source>
        <dbReference type="SAM" id="MobiDB-lite"/>
    </source>
</evidence>
<gene>
    <name evidence="2" type="ORF">U6N30_10310</name>
</gene>
<organism evidence="2 3">
    <name type="scientific">Blastococcus brunescens</name>
    <dbReference type="NCBI Taxonomy" id="1564165"/>
    <lineage>
        <taxon>Bacteria</taxon>
        <taxon>Bacillati</taxon>
        <taxon>Actinomycetota</taxon>
        <taxon>Actinomycetes</taxon>
        <taxon>Geodermatophilales</taxon>
        <taxon>Geodermatophilaceae</taxon>
        <taxon>Blastococcus</taxon>
    </lineage>
</organism>
<keyword evidence="3" id="KW-1185">Reference proteome</keyword>
<accession>A0ABZ1B6Z8</accession>
<dbReference type="Proteomes" id="UP001324287">
    <property type="component" value="Chromosome"/>
</dbReference>
<reference evidence="2 3" key="1">
    <citation type="submission" date="2023-12" db="EMBL/GenBank/DDBJ databases">
        <title>Blastococcus brunescens sp. nov., an actonobacterium isolated from sandstone collected in sahara desert.</title>
        <authorList>
            <person name="Gtari M."/>
            <person name="Ghodhbane F."/>
        </authorList>
    </citation>
    <scope>NUCLEOTIDE SEQUENCE [LARGE SCALE GENOMIC DNA]</scope>
    <source>
        <strain evidence="2 3">BMG 8361</strain>
    </source>
</reference>
<name>A0ABZ1B6Z8_9ACTN</name>
<evidence type="ECO:0000313" key="3">
    <source>
        <dbReference type="Proteomes" id="UP001324287"/>
    </source>
</evidence>
<protein>
    <submittedName>
        <fullName evidence="2">Uncharacterized protein</fullName>
    </submittedName>
</protein>
<dbReference type="RefSeq" id="WP_324277218.1">
    <property type="nucleotide sequence ID" value="NZ_CP141261.1"/>
</dbReference>